<protein>
    <submittedName>
        <fullName evidence="1">Uncharacterized protein</fullName>
    </submittedName>
</protein>
<feature type="non-terminal residue" evidence="1">
    <location>
        <position position="1"/>
    </location>
</feature>
<organism evidence="1">
    <name type="scientific">marine metagenome</name>
    <dbReference type="NCBI Taxonomy" id="408172"/>
    <lineage>
        <taxon>unclassified sequences</taxon>
        <taxon>metagenomes</taxon>
        <taxon>ecological metagenomes</taxon>
    </lineage>
</organism>
<proteinExistence type="predicted"/>
<dbReference type="EMBL" id="UINC01007313">
    <property type="protein sequence ID" value="SVA32624.1"/>
    <property type="molecule type" value="Genomic_DNA"/>
</dbReference>
<gene>
    <name evidence="1" type="ORF">METZ01_LOCUS85478</name>
</gene>
<reference evidence="1" key="1">
    <citation type="submission" date="2018-05" db="EMBL/GenBank/DDBJ databases">
        <authorList>
            <person name="Lanie J.A."/>
            <person name="Ng W.-L."/>
            <person name="Kazmierczak K.M."/>
            <person name="Andrzejewski T.M."/>
            <person name="Davidsen T.M."/>
            <person name="Wayne K.J."/>
            <person name="Tettelin H."/>
            <person name="Glass J.I."/>
            <person name="Rusch D."/>
            <person name="Podicherti R."/>
            <person name="Tsui H.-C.T."/>
            <person name="Winkler M.E."/>
        </authorList>
    </citation>
    <scope>NUCLEOTIDE SEQUENCE</scope>
</reference>
<name>A0A381UXE4_9ZZZZ</name>
<sequence length="50" mass="5362">VCRVFSGTHAFSSGRLQTFADTSGAGEKGKESTAELAVSSRMYHRVDARV</sequence>
<evidence type="ECO:0000313" key="1">
    <source>
        <dbReference type="EMBL" id="SVA32624.1"/>
    </source>
</evidence>
<accession>A0A381UXE4</accession>
<dbReference type="AlphaFoldDB" id="A0A381UXE4"/>